<protein>
    <submittedName>
        <fullName evidence="6">Uncharacterized protein</fullName>
    </submittedName>
</protein>
<evidence type="ECO:0000256" key="4">
    <source>
        <dbReference type="ARBA" id="ARBA00023128"/>
    </source>
</evidence>
<dbReference type="GO" id="GO:0006465">
    <property type="term" value="P:signal peptide processing"/>
    <property type="evidence" value="ECO:0007669"/>
    <property type="project" value="InterPro"/>
</dbReference>
<dbReference type="InterPro" id="IPR052064">
    <property type="entry name" value="Mito_IMP1_subunit"/>
</dbReference>
<dbReference type="GO" id="GO:0006627">
    <property type="term" value="P:protein processing involved in protein targeting to mitochondrion"/>
    <property type="evidence" value="ECO:0007669"/>
    <property type="project" value="TreeGrafter"/>
</dbReference>
<keyword evidence="5" id="KW-0472">Membrane</keyword>
<dbReference type="Proteomes" id="UP000626109">
    <property type="component" value="Unassembled WGS sequence"/>
</dbReference>
<accession>A0A813J5Q6</accession>
<dbReference type="SUPFAM" id="SSF51306">
    <property type="entry name" value="LexA/Signal peptidase"/>
    <property type="match status" value="1"/>
</dbReference>
<dbReference type="InterPro" id="IPR019533">
    <property type="entry name" value="Peptidase_S26"/>
</dbReference>
<keyword evidence="3" id="KW-0378">Hydrolase</keyword>
<dbReference type="GO" id="GO:0042720">
    <property type="term" value="C:mitochondrial inner membrane peptidase complex"/>
    <property type="evidence" value="ECO:0007669"/>
    <property type="project" value="TreeGrafter"/>
</dbReference>
<sequence>MSAATHARPLGPEPLAERGGCSCWSCRSCCCLCFASARLCLNVECFQLQGRSMLPTLQGGPGPCDSDVVAGLRPSRKVALKPRVGDIVILVDENGRMVKRLRHIAEEVCEHACVDWECGEKSGLRRWLSVLRGIWAQQSAGPPGRAWCWVEGDNAPLSEDSRVFGWVPSHRIEAVAIGVSWPPWRAKWLIEPSRLREALSPLPSGSGGLLNCWSGIRGWLRYFAQASQRVVLGFSSALPEIVPRMIAREAKRFLPRLREDSHSLGEGLRYTKKLRDQE</sequence>
<dbReference type="InterPro" id="IPR036286">
    <property type="entry name" value="LexA/Signal_pep-like_sf"/>
</dbReference>
<evidence type="ECO:0000256" key="2">
    <source>
        <dbReference type="ARBA" id="ARBA00022792"/>
    </source>
</evidence>
<evidence type="ECO:0000313" key="6">
    <source>
        <dbReference type="EMBL" id="CAE8669198.1"/>
    </source>
</evidence>
<organism evidence="6 7">
    <name type="scientific">Polarella glacialis</name>
    <name type="common">Dinoflagellate</name>
    <dbReference type="NCBI Taxonomy" id="89957"/>
    <lineage>
        <taxon>Eukaryota</taxon>
        <taxon>Sar</taxon>
        <taxon>Alveolata</taxon>
        <taxon>Dinophyceae</taxon>
        <taxon>Suessiales</taxon>
        <taxon>Suessiaceae</taxon>
        <taxon>Polarella</taxon>
    </lineage>
</organism>
<dbReference type="GO" id="GO:0004252">
    <property type="term" value="F:serine-type endopeptidase activity"/>
    <property type="evidence" value="ECO:0007669"/>
    <property type="project" value="InterPro"/>
</dbReference>
<comment type="subcellular location">
    <subcellularLocation>
        <location evidence="1">Mitochondrion inner membrane</location>
    </subcellularLocation>
</comment>
<keyword evidence="4" id="KW-0496">Mitochondrion</keyword>
<gene>
    <name evidence="6" type="ORF">PGLA2088_LOCUS17126</name>
</gene>
<dbReference type="PANTHER" id="PTHR12383">
    <property type="entry name" value="PROTEASE FAMILY S26 MITOCHONDRIAL INNER MEMBRANE PROTEASE-RELATED"/>
    <property type="match status" value="1"/>
</dbReference>
<name>A0A813J5Q6_POLGL</name>
<dbReference type="EMBL" id="CAJNNW010022343">
    <property type="protein sequence ID" value="CAE8669198.1"/>
    <property type="molecule type" value="Genomic_DNA"/>
</dbReference>
<reference evidence="6" key="1">
    <citation type="submission" date="2021-02" db="EMBL/GenBank/DDBJ databases">
        <authorList>
            <person name="Dougan E. K."/>
            <person name="Rhodes N."/>
            <person name="Thang M."/>
            <person name="Chan C."/>
        </authorList>
    </citation>
    <scope>NUCLEOTIDE SEQUENCE</scope>
</reference>
<comment type="caution">
    <text evidence="6">The sequence shown here is derived from an EMBL/GenBank/DDBJ whole genome shotgun (WGS) entry which is preliminary data.</text>
</comment>
<evidence type="ECO:0000313" key="7">
    <source>
        <dbReference type="Proteomes" id="UP000626109"/>
    </source>
</evidence>
<dbReference type="Gene3D" id="2.10.109.10">
    <property type="entry name" value="Umud Fragment, subunit A"/>
    <property type="match status" value="1"/>
</dbReference>
<evidence type="ECO:0000256" key="1">
    <source>
        <dbReference type="ARBA" id="ARBA00004273"/>
    </source>
</evidence>
<dbReference type="CDD" id="cd06530">
    <property type="entry name" value="S26_SPase_I"/>
    <property type="match status" value="1"/>
</dbReference>
<evidence type="ECO:0000256" key="3">
    <source>
        <dbReference type="ARBA" id="ARBA00022801"/>
    </source>
</evidence>
<dbReference type="AlphaFoldDB" id="A0A813J5Q6"/>
<keyword evidence="2" id="KW-0999">Mitochondrion inner membrane</keyword>
<evidence type="ECO:0000256" key="5">
    <source>
        <dbReference type="ARBA" id="ARBA00023136"/>
    </source>
</evidence>
<dbReference type="PANTHER" id="PTHR12383:SF16">
    <property type="entry name" value="MITOCHONDRIAL INNER MEMBRANE PROTEASE SUBUNIT 1"/>
    <property type="match status" value="1"/>
</dbReference>
<proteinExistence type="predicted"/>